<evidence type="ECO:0000313" key="1">
    <source>
        <dbReference type="EMBL" id="ELP56800.1"/>
    </source>
</evidence>
<comment type="caution">
    <text evidence="1">The sequence shown here is derived from an EMBL/GenBank/DDBJ whole genome shotgun (WGS) entry which is preliminary data.</text>
</comment>
<proteinExistence type="predicted"/>
<dbReference type="EMBL" id="ANKQ01000001">
    <property type="protein sequence ID" value="ELP56800.1"/>
    <property type="molecule type" value="Genomic_DNA"/>
</dbReference>
<dbReference type="AlphaFoldDB" id="L7EBH0"/>
<dbReference type="PATRIC" id="fig|1134457.3.peg.1756"/>
<dbReference type="Gene3D" id="3.40.50.450">
    <property type="match status" value="1"/>
</dbReference>
<gene>
    <name evidence="1" type="ORF">O53_1409</name>
</gene>
<accession>L7EBH0</accession>
<organism evidence="1 2">
    <name type="scientific">Microcystis aeruginosa TAIHU98</name>
    <dbReference type="NCBI Taxonomy" id="1134457"/>
    <lineage>
        <taxon>Bacteria</taxon>
        <taxon>Bacillati</taxon>
        <taxon>Cyanobacteriota</taxon>
        <taxon>Cyanophyceae</taxon>
        <taxon>Oscillatoriophycideae</taxon>
        <taxon>Chroococcales</taxon>
        <taxon>Microcystaceae</taxon>
        <taxon>Microcystis</taxon>
    </lineage>
</organism>
<sequence length="176" mass="19641">METEAQQKIKEVLDNLKADAGDLAIVPGLACGGDILFLEACLERQMKVEVYLPFESAQFIEESVSFAGDDWVERFYRIKNHPQVVLNLQPERIGAVPQGSNPFERNNRWALYSGLIYGIDRVRLIVLWDGKGGDGRGGTGDMVKQVRQLGGIVEHLDTTKFDYWKAQGAGIGNRET</sequence>
<evidence type="ECO:0000313" key="2">
    <source>
        <dbReference type="Proteomes" id="UP000010932"/>
    </source>
</evidence>
<protein>
    <submittedName>
        <fullName evidence="1">Uncharacterized protein</fullName>
    </submittedName>
</protein>
<dbReference type="Proteomes" id="UP000010932">
    <property type="component" value="Unassembled WGS sequence"/>
</dbReference>
<name>L7EBH0_MICAE</name>
<reference evidence="1 2" key="1">
    <citation type="journal article" date="2013" name="Genome Announc.">
        <title>Whole-Genome Sequence of Microcystis aeruginosa TAIHU98, a Nontoxic Bloom-Forming Strain Isolated from Taihu Lake, China.</title>
        <authorList>
            <person name="Yang C."/>
            <person name="Zhang W."/>
            <person name="Ren M."/>
            <person name="Song L."/>
            <person name="Li T."/>
            <person name="Zhao J."/>
        </authorList>
    </citation>
    <scope>NUCLEOTIDE SEQUENCE [LARGE SCALE GENOMIC DNA]</scope>
    <source>
        <strain evidence="1 2">TAIHU98</strain>
    </source>
</reference>